<sequence length="154" mass="17292">MTFQDISFWLLAAALIIHTIAEAWLPEWEKVKPNWQSVVFNWLLFLDNLPIFIFAIAIAFAGWKLPLVGGILPAIGIMHPIFDHVGLSLSSKKIRPGSWTGILLLFPLSIWVYSIGYSQQLLSLTDFLISGAIGLAISGWLLWITIDFLKVNDI</sequence>
<dbReference type="Pfam" id="PF13787">
    <property type="entry name" value="HXXEE"/>
    <property type="match status" value="1"/>
</dbReference>
<name>A0A2T1GNL6_9CYAN</name>
<reference evidence="2 3" key="1">
    <citation type="submission" date="2018-03" db="EMBL/GenBank/DDBJ databases">
        <title>The ancient ancestry and fast evolution of plastids.</title>
        <authorList>
            <person name="Moore K.R."/>
            <person name="Magnabosco C."/>
            <person name="Momper L."/>
            <person name="Gold D.A."/>
            <person name="Bosak T."/>
            <person name="Fournier G.P."/>
        </authorList>
    </citation>
    <scope>NUCLEOTIDE SEQUENCE [LARGE SCALE GENOMIC DNA]</scope>
    <source>
        <strain evidence="2 3">CCALA 037</strain>
    </source>
</reference>
<gene>
    <name evidence="2" type="ORF">C7B77_00450</name>
</gene>
<evidence type="ECO:0000313" key="2">
    <source>
        <dbReference type="EMBL" id="PSB59537.1"/>
    </source>
</evidence>
<dbReference type="OrthoDB" id="514504at2"/>
<keyword evidence="3" id="KW-1185">Reference proteome</keyword>
<accession>A0A2T1GNL6</accession>
<feature type="transmembrane region" description="Helical" evidence="1">
    <location>
        <begin position="38"/>
        <end position="61"/>
    </location>
</feature>
<proteinExistence type="predicted"/>
<dbReference type="Proteomes" id="UP000238937">
    <property type="component" value="Unassembled WGS sequence"/>
</dbReference>
<feature type="transmembrane region" description="Helical" evidence="1">
    <location>
        <begin position="127"/>
        <end position="149"/>
    </location>
</feature>
<comment type="caution">
    <text evidence="2">The sequence shown here is derived from an EMBL/GenBank/DDBJ whole genome shotgun (WGS) entry which is preliminary data.</text>
</comment>
<dbReference type="InterPro" id="IPR025671">
    <property type="entry name" value="HXXEE"/>
</dbReference>
<keyword evidence="1" id="KW-0472">Membrane</keyword>
<dbReference type="RefSeq" id="WP_106299392.1">
    <property type="nucleotide sequence ID" value="NZ_PVWO01000004.1"/>
</dbReference>
<evidence type="ECO:0000256" key="1">
    <source>
        <dbReference type="SAM" id="Phobius"/>
    </source>
</evidence>
<feature type="transmembrane region" description="Helical" evidence="1">
    <location>
        <begin position="67"/>
        <end position="85"/>
    </location>
</feature>
<dbReference type="EMBL" id="PVWO01000004">
    <property type="protein sequence ID" value="PSB59537.1"/>
    <property type="molecule type" value="Genomic_DNA"/>
</dbReference>
<organism evidence="2 3">
    <name type="scientific">Chamaesiphon polymorphus CCALA 037</name>
    <dbReference type="NCBI Taxonomy" id="2107692"/>
    <lineage>
        <taxon>Bacteria</taxon>
        <taxon>Bacillati</taxon>
        <taxon>Cyanobacteriota</taxon>
        <taxon>Cyanophyceae</taxon>
        <taxon>Gomontiellales</taxon>
        <taxon>Chamaesiphonaceae</taxon>
        <taxon>Chamaesiphon</taxon>
    </lineage>
</organism>
<feature type="transmembrane region" description="Helical" evidence="1">
    <location>
        <begin position="6"/>
        <end position="26"/>
    </location>
</feature>
<protein>
    <submittedName>
        <fullName evidence="2">HXXEE domain-containing protein</fullName>
    </submittedName>
</protein>
<evidence type="ECO:0000313" key="3">
    <source>
        <dbReference type="Proteomes" id="UP000238937"/>
    </source>
</evidence>
<dbReference type="AlphaFoldDB" id="A0A2T1GNL6"/>
<keyword evidence="1" id="KW-1133">Transmembrane helix</keyword>
<keyword evidence="1" id="KW-0812">Transmembrane</keyword>
<feature type="transmembrane region" description="Helical" evidence="1">
    <location>
        <begin position="97"/>
        <end position="115"/>
    </location>
</feature>